<evidence type="ECO:0000313" key="3">
    <source>
        <dbReference type="Proteomes" id="UP000242501"/>
    </source>
</evidence>
<evidence type="ECO:0000313" key="2">
    <source>
        <dbReference type="EMBL" id="SDC10813.1"/>
    </source>
</evidence>
<dbReference type="Gene3D" id="3.30.2010.10">
    <property type="entry name" value="Metalloproteases ('zincins'), catalytic domain"/>
    <property type="match status" value="1"/>
</dbReference>
<dbReference type="Proteomes" id="UP000242501">
    <property type="component" value="Unassembled WGS sequence"/>
</dbReference>
<dbReference type="InterPro" id="IPR002725">
    <property type="entry name" value="YgjP-like_metallopeptidase"/>
</dbReference>
<keyword evidence="3" id="KW-1185">Reference proteome</keyword>
<dbReference type="EMBL" id="FMYL01000009">
    <property type="protein sequence ID" value="SDC10813.1"/>
    <property type="molecule type" value="Genomic_DNA"/>
</dbReference>
<organism evidence="2 3">
    <name type="scientific">Acinetobacter boissieri</name>
    <dbReference type="NCBI Taxonomy" id="1219383"/>
    <lineage>
        <taxon>Bacteria</taxon>
        <taxon>Pseudomonadati</taxon>
        <taxon>Pseudomonadota</taxon>
        <taxon>Gammaproteobacteria</taxon>
        <taxon>Moraxellales</taxon>
        <taxon>Moraxellaceae</taxon>
        <taxon>Acinetobacter</taxon>
    </lineage>
</organism>
<name>A0A1G6IWN0_9GAMM</name>
<protein>
    <recommendedName>
        <fullName evidence="1">YgjP-like metallopeptidase domain-containing protein</fullName>
    </recommendedName>
</protein>
<sequence length="242" mass="28128">MLQQITVLKNALLTNHDVAAHIKRVQHATAKRLKLTVRADHIRLTVPKHCPETLVQQFLAQSHEWLVKAWQEQLSRHVLLQVDPPAQIHVFNLSMPVQVRVLEMVQLYKYQAATLYINASTPFKGLKAFLLDYAREHLPVYLSRVSTQIGLSYQAVQVRFVKTRWGSCNTHHKIMLNAALVLLDESLVRAVCIHELVHTKVFNHSETFWQTVAQYDIDYVKHHQHMKKNTWPSWISQMLNVP</sequence>
<feature type="domain" description="YgjP-like metallopeptidase" evidence="1">
    <location>
        <begin position="31"/>
        <end position="228"/>
    </location>
</feature>
<dbReference type="InterPro" id="IPR053136">
    <property type="entry name" value="UTP_pyrophosphatase-like"/>
</dbReference>
<dbReference type="AlphaFoldDB" id="A0A1G6IWN0"/>
<accession>A0A1G6IWN0</accession>
<proteinExistence type="predicted"/>
<evidence type="ECO:0000259" key="1">
    <source>
        <dbReference type="Pfam" id="PF01863"/>
    </source>
</evidence>
<dbReference type="PANTHER" id="PTHR30399:SF1">
    <property type="entry name" value="UTP PYROPHOSPHATASE"/>
    <property type="match status" value="1"/>
</dbReference>
<dbReference type="STRING" id="1219383.SAMN05421733_10970"/>
<dbReference type="PANTHER" id="PTHR30399">
    <property type="entry name" value="UNCHARACTERIZED PROTEIN YGJP"/>
    <property type="match status" value="1"/>
</dbReference>
<dbReference type="Pfam" id="PF01863">
    <property type="entry name" value="YgjP-like"/>
    <property type="match status" value="1"/>
</dbReference>
<dbReference type="CDD" id="cd07344">
    <property type="entry name" value="M48_yhfN_like"/>
    <property type="match status" value="1"/>
</dbReference>
<reference evidence="3" key="1">
    <citation type="submission" date="2016-09" db="EMBL/GenBank/DDBJ databases">
        <authorList>
            <person name="Varghese N."/>
            <person name="Submissions S."/>
        </authorList>
    </citation>
    <scope>NUCLEOTIDE SEQUENCE [LARGE SCALE GENOMIC DNA]</scope>
    <source>
        <strain evidence="3">ANC 4422</strain>
    </source>
</reference>
<gene>
    <name evidence="2" type="ORF">SAMN05421733_10970</name>
</gene>
<dbReference type="RefSeq" id="WP_171258568.1">
    <property type="nucleotide sequence ID" value="NZ_FMYL01000009.1"/>
</dbReference>